<proteinExistence type="predicted"/>
<keyword evidence="3" id="KW-1185">Reference proteome</keyword>
<dbReference type="AlphaFoldDB" id="A0A0K1P698"/>
<feature type="chain" id="PRO_5009779607" description="Lipoprotein" evidence="1">
    <location>
        <begin position="23"/>
        <end position="194"/>
    </location>
</feature>
<dbReference type="STRING" id="216946.STURO_v1c05470"/>
<dbReference type="RefSeq" id="WP_075048386.1">
    <property type="nucleotide sequence ID" value="NZ_CP012328.1"/>
</dbReference>
<dbReference type="EMBL" id="CP012328">
    <property type="protein sequence ID" value="AKU79795.1"/>
    <property type="molecule type" value="Genomic_DNA"/>
</dbReference>
<evidence type="ECO:0000313" key="2">
    <source>
        <dbReference type="EMBL" id="AKU79795.1"/>
    </source>
</evidence>
<dbReference type="KEGG" id="stur:STURON_00549"/>
<dbReference type="PATRIC" id="fig|216946.3.peg.551"/>
<dbReference type="OrthoDB" id="390792at2"/>
<sequence>MKKFLSLLCSFGLLGTSISVSSNVISCGSKDNAKELTYQDNKKDSDVVSYLSNFENATIFTNEKEDFLPLSVVENKLGYEYTDTHSSAMGDQDLDFGTLEGSLINFTKGSDEEGKSTFGDFDSIFKELTDLKTTNTADGENSNITIHVGTLKGKKNEQSFTINIYKLSFTIDKDHNVVGDVLKDIIYKKNISLV</sequence>
<keyword evidence="1" id="KW-0732">Signal</keyword>
<gene>
    <name evidence="2" type="ORF">STURON_00549</name>
</gene>
<evidence type="ECO:0008006" key="4">
    <source>
        <dbReference type="Google" id="ProtNLM"/>
    </source>
</evidence>
<organism evidence="2 3">
    <name type="scientific">Spiroplasma turonicum</name>
    <dbReference type="NCBI Taxonomy" id="216946"/>
    <lineage>
        <taxon>Bacteria</taxon>
        <taxon>Bacillati</taxon>
        <taxon>Mycoplasmatota</taxon>
        <taxon>Mollicutes</taxon>
        <taxon>Entomoplasmatales</taxon>
        <taxon>Spiroplasmataceae</taxon>
        <taxon>Spiroplasma</taxon>
    </lineage>
</organism>
<evidence type="ECO:0000313" key="3">
    <source>
        <dbReference type="Proteomes" id="UP000067243"/>
    </source>
</evidence>
<feature type="signal peptide" evidence="1">
    <location>
        <begin position="1"/>
        <end position="22"/>
    </location>
</feature>
<reference evidence="2 3" key="1">
    <citation type="journal article" date="2015" name="Genome Announc.">
        <title>Complete Genome Sequence of Spiroplasma turonicum Strain Tab4cT, a Parasite of a Horse Fly, Haematopota sp. (Diptera: Tabanidae).</title>
        <authorList>
            <person name="Davis R.E."/>
            <person name="Shao J."/>
            <person name="Zhao Y."/>
            <person name="Gasparich G.E."/>
            <person name="Gaynor B.J."/>
            <person name="Donofrio N."/>
        </authorList>
    </citation>
    <scope>NUCLEOTIDE SEQUENCE [LARGE SCALE GENOMIC DNA]</scope>
    <source>
        <strain evidence="2 3">Tab4c</strain>
    </source>
</reference>
<accession>A0A0K1P698</accession>
<evidence type="ECO:0000256" key="1">
    <source>
        <dbReference type="SAM" id="SignalP"/>
    </source>
</evidence>
<dbReference type="Proteomes" id="UP000067243">
    <property type="component" value="Chromosome"/>
</dbReference>
<name>A0A0K1P698_9MOLU</name>
<protein>
    <recommendedName>
        <fullName evidence="4">Lipoprotein</fullName>
    </recommendedName>
</protein>